<feature type="transmembrane region" description="Helical" evidence="8">
    <location>
        <begin position="173"/>
        <end position="194"/>
    </location>
</feature>
<dbReference type="InterPro" id="IPR003663">
    <property type="entry name" value="Sugar/inositol_transpt"/>
</dbReference>
<feature type="transmembrane region" description="Helical" evidence="8">
    <location>
        <begin position="412"/>
        <end position="431"/>
    </location>
</feature>
<dbReference type="InterPro" id="IPR020846">
    <property type="entry name" value="MFS_dom"/>
</dbReference>
<feature type="transmembrane region" description="Helical" evidence="8">
    <location>
        <begin position="333"/>
        <end position="358"/>
    </location>
</feature>
<feature type="transmembrane region" description="Helical" evidence="8">
    <location>
        <begin position="57"/>
        <end position="77"/>
    </location>
</feature>
<organism evidence="10 11">
    <name type="scientific">Penicillium angulare</name>
    <dbReference type="NCBI Taxonomy" id="116970"/>
    <lineage>
        <taxon>Eukaryota</taxon>
        <taxon>Fungi</taxon>
        <taxon>Dikarya</taxon>
        <taxon>Ascomycota</taxon>
        <taxon>Pezizomycotina</taxon>
        <taxon>Eurotiomycetes</taxon>
        <taxon>Eurotiomycetidae</taxon>
        <taxon>Eurotiales</taxon>
        <taxon>Aspergillaceae</taxon>
        <taxon>Penicillium</taxon>
    </lineage>
</organism>
<evidence type="ECO:0000313" key="10">
    <source>
        <dbReference type="EMBL" id="KAJ5081103.1"/>
    </source>
</evidence>
<dbReference type="PANTHER" id="PTHR48022">
    <property type="entry name" value="PLASTIDIC GLUCOSE TRANSPORTER 4"/>
    <property type="match status" value="1"/>
</dbReference>
<gene>
    <name evidence="10" type="ORF">N7456_013341</name>
</gene>
<feature type="transmembrane region" description="Helical" evidence="8">
    <location>
        <begin position="443"/>
        <end position="462"/>
    </location>
</feature>
<evidence type="ECO:0000256" key="8">
    <source>
        <dbReference type="SAM" id="Phobius"/>
    </source>
</evidence>
<feature type="transmembrane region" description="Helical" evidence="8">
    <location>
        <begin position="142"/>
        <end position="161"/>
    </location>
</feature>
<dbReference type="InterPro" id="IPR005828">
    <property type="entry name" value="MFS_sugar_transport-like"/>
</dbReference>
<dbReference type="PROSITE" id="PS00217">
    <property type="entry name" value="SUGAR_TRANSPORT_2"/>
    <property type="match status" value="1"/>
</dbReference>
<accession>A0A9W9JT59</accession>
<feature type="transmembrane region" description="Helical" evidence="8">
    <location>
        <begin position="108"/>
        <end position="130"/>
    </location>
</feature>
<evidence type="ECO:0000256" key="2">
    <source>
        <dbReference type="ARBA" id="ARBA00010992"/>
    </source>
</evidence>
<feature type="transmembrane region" description="Helical" evidence="8">
    <location>
        <begin position="307"/>
        <end position="326"/>
    </location>
</feature>
<dbReference type="SUPFAM" id="SSF103473">
    <property type="entry name" value="MFS general substrate transporter"/>
    <property type="match status" value="1"/>
</dbReference>
<dbReference type="GO" id="GO:0016020">
    <property type="term" value="C:membrane"/>
    <property type="evidence" value="ECO:0007669"/>
    <property type="project" value="UniProtKB-SubCell"/>
</dbReference>
<dbReference type="FunFam" id="1.20.1250.20:FF:000134">
    <property type="entry name" value="MFS sugar transporter protein"/>
    <property type="match status" value="1"/>
</dbReference>
<comment type="similarity">
    <text evidence="2 7">Belongs to the major facilitator superfamily. Sugar transporter (TC 2.A.1.1) family.</text>
</comment>
<feature type="transmembrane region" description="Helical" evidence="8">
    <location>
        <begin position="84"/>
        <end position="102"/>
    </location>
</feature>
<keyword evidence="3 7" id="KW-0813">Transport</keyword>
<evidence type="ECO:0000256" key="5">
    <source>
        <dbReference type="ARBA" id="ARBA00022989"/>
    </source>
</evidence>
<dbReference type="NCBIfam" id="TIGR00879">
    <property type="entry name" value="SP"/>
    <property type="match status" value="1"/>
</dbReference>
<dbReference type="InterPro" id="IPR036259">
    <property type="entry name" value="MFS_trans_sf"/>
</dbReference>
<proteinExistence type="inferred from homology"/>
<reference evidence="10" key="2">
    <citation type="journal article" date="2023" name="IMA Fungus">
        <title>Comparative genomic study of the Penicillium genus elucidates a diverse pangenome and 15 lateral gene transfer events.</title>
        <authorList>
            <person name="Petersen C."/>
            <person name="Sorensen T."/>
            <person name="Nielsen M.R."/>
            <person name="Sondergaard T.E."/>
            <person name="Sorensen J.L."/>
            <person name="Fitzpatrick D.A."/>
            <person name="Frisvad J.C."/>
            <person name="Nielsen K.L."/>
        </authorList>
    </citation>
    <scope>NUCLEOTIDE SEQUENCE</scope>
    <source>
        <strain evidence="10">IBT 30069</strain>
    </source>
</reference>
<sequence length="556" mass="61249">MATEIDTSLTRKLYYAIPPAIAGFAYGWENASMSGILTMTQFLSYFDTPSAFRQGSMTAALLAGEFGGSLLIGFLISDRLGRRITILVCVLVYLVGQAIIVASQNQAMFIAGRVVNGLGAGGLFQTISLYTAEITPPQIRGMMTSMMSLGIAMGLLVAYWVQYGAANIQGNAAWRMCFSLQLIPGAIVGAIMLFRPESPRWLFRHDRSEEALQVLAKLHANGDQNAPVVQSEYEEIRVVVEYERGTPAPSYLSLLVDKQYRRRTALAMGLQFMQQITGVNIILYYAAKVFAQTGRTGTQAALLSNGIESALFLVASFSLTMLMDVYGRRKPLIIGPVLMGVCMIIVASMLVGFGSPYFDASTQEMKFTFADTAAGNTAVAFMFLYMVTFGASMASLPWTYQNEVFPINARGRGTALSTSVNWFVNFWLGLYMPTALNEGSWKVYYVFGGINIGISFVVFFFFPETSRRTLEELDLLFTPNRNKFVFLDKEACRKGSLLQHGLESGADAARDLETALVMGAIEGGRRRRIWPCMMSLRHDGISLLVESEDMVLCISN</sequence>
<dbReference type="AlphaFoldDB" id="A0A9W9JT59"/>
<feature type="transmembrane region" description="Helical" evidence="8">
    <location>
        <begin position="265"/>
        <end position="287"/>
    </location>
</feature>
<dbReference type="InterPro" id="IPR050360">
    <property type="entry name" value="MFS_Sugar_Transporters"/>
</dbReference>
<evidence type="ECO:0000256" key="3">
    <source>
        <dbReference type="ARBA" id="ARBA00022448"/>
    </source>
</evidence>
<dbReference type="PRINTS" id="PR00171">
    <property type="entry name" value="SUGRTRNSPORT"/>
</dbReference>
<evidence type="ECO:0000256" key="4">
    <source>
        <dbReference type="ARBA" id="ARBA00022692"/>
    </source>
</evidence>
<evidence type="ECO:0000259" key="9">
    <source>
        <dbReference type="PROSITE" id="PS50850"/>
    </source>
</evidence>
<feature type="domain" description="Major facilitator superfamily (MFS) profile" evidence="9">
    <location>
        <begin position="15"/>
        <end position="466"/>
    </location>
</feature>
<protein>
    <recommendedName>
        <fullName evidence="9">Major facilitator superfamily (MFS) profile domain-containing protein</fullName>
    </recommendedName>
</protein>
<evidence type="ECO:0000256" key="7">
    <source>
        <dbReference type="RuleBase" id="RU003346"/>
    </source>
</evidence>
<dbReference type="EMBL" id="JAPQKH010000011">
    <property type="protein sequence ID" value="KAJ5081103.1"/>
    <property type="molecule type" value="Genomic_DNA"/>
</dbReference>
<dbReference type="PANTHER" id="PTHR48022:SF2">
    <property type="entry name" value="PLASTIDIC GLUCOSE TRANSPORTER 4"/>
    <property type="match status" value="1"/>
</dbReference>
<dbReference type="Proteomes" id="UP001149165">
    <property type="component" value="Unassembled WGS sequence"/>
</dbReference>
<dbReference type="OrthoDB" id="6612291at2759"/>
<keyword evidence="4 8" id="KW-0812">Transmembrane</keyword>
<keyword evidence="11" id="KW-1185">Reference proteome</keyword>
<dbReference type="PROSITE" id="PS50850">
    <property type="entry name" value="MFS"/>
    <property type="match status" value="1"/>
</dbReference>
<dbReference type="InterPro" id="IPR005829">
    <property type="entry name" value="Sugar_transporter_CS"/>
</dbReference>
<dbReference type="Pfam" id="PF00083">
    <property type="entry name" value="Sugar_tr"/>
    <property type="match status" value="1"/>
</dbReference>
<dbReference type="GO" id="GO:0005351">
    <property type="term" value="F:carbohydrate:proton symporter activity"/>
    <property type="evidence" value="ECO:0007669"/>
    <property type="project" value="TreeGrafter"/>
</dbReference>
<evidence type="ECO:0000313" key="11">
    <source>
        <dbReference type="Proteomes" id="UP001149165"/>
    </source>
</evidence>
<keyword evidence="6 8" id="KW-0472">Membrane</keyword>
<evidence type="ECO:0000256" key="1">
    <source>
        <dbReference type="ARBA" id="ARBA00004141"/>
    </source>
</evidence>
<reference evidence="10" key="1">
    <citation type="submission" date="2022-11" db="EMBL/GenBank/DDBJ databases">
        <authorList>
            <person name="Petersen C."/>
        </authorList>
    </citation>
    <scope>NUCLEOTIDE SEQUENCE</scope>
    <source>
        <strain evidence="10">IBT 30069</strain>
    </source>
</reference>
<feature type="transmembrane region" description="Helical" evidence="8">
    <location>
        <begin position="378"/>
        <end position="400"/>
    </location>
</feature>
<dbReference type="Gene3D" id="1.20.1250.20">
    <property type="entry name" value="MFS general substrate transporter like domains"/>
    <property type="match status" value="1"/>
</dbReference>
<evidence type="ECO:0000256" key="6">
    <source>
        <dbReference type="ARBA" id="ARBA00023136"/>
    </source>
</evidence>
<comment type="subcellular location">
    <subcellularLocation>
        <location evidence="1">Membrane</location>
        <topology evidence="1">Multi-pass membrane protein</topology>
    </subcellularLocation>
</comment>
<keyword evidence="5 8" id="KW-1133">Transmembrane helix</keyword>
<comment type="caution">
    <text evidence="10">The sequence shown here is derived from an EMBL/GenBank/DDBJ whole genome shotgun (WGS) entry which is preliminary data.</text>
</comment>
<name>A0A9W9JT59_9EURO</name>